<gene>
    <name evidence="1" type="ORF">BCR42DRAFT_406255</name>
</gene>
<organism evidence="1 2">
    <name type="scientific">Absidia repens</name>
    <dbReference type="NCBI Taxonomy" id="90262"/>
    <lineage>
        <taxon>Eukaryota</taxon>
        <taxon>Fungi</taxon>
        <taxon>Fungi incertae sedis</taxon>
        <taxon>Mucoromycota</taxon>
        <taxon>Mucoromycotina</taxon>
        <taxon>Mucoromycetes</taxon>
        <taxon>Mucorales</taxon>
        <taxon>Cunninghamellaceae</taxon>
        <taxon>Absidia</taxon>
    </lineage>
</organism>
<dbReference type="Proteomes" id="UP000193560">
    <property type="component" value="Unassembled WGS sequence"/>
</dbReference>
<sequence length="316" mass="35384">MLDFLSSPVLFPSDMDLPKLSAGATFKLPEPMNWADHDYYNTMVDKSMTSLTDLTKLEPVNENNMHVYAPFILDGTKRNTATHLGKAVTDGFADDHSKRLALLGLAQSMVQAYSLPFYSTPMNPGIIVGDKDDDEKQRGLLRANLRGALDVVEHDMQQNGHDSLYSSRKHQQPISNSFLSNECINGQWSWREEIVDVPDLVHSVCSSPSTHSLAEDRHPSTPVLLESGISYVDNDAPDEQQLHDEIATTLPMPSTISVTPSITSLQQHPQHDQNMKKPRSINKWMTKMKHATSIVKQDCVKSISSTSRKVCQWIKK</sequence>
<dbReference type="EMBL" id="MCGE01000004">
    <property type="protein sequence ID" value="ORZ22471.1"/>
    <property type="molecule type" value="Genomic_DNA"/>
</dbReference>
<evidence type="ECO:0000313" key="1">
    <source>
        <dbReference type="EMBL" id="ORZ22471.1"/>
    </source>
</evidence>
<protein>
    <submittedName>
        <fullName evidence="1">Uncharacterized protein</fullName>
    </submittedName>
</protein>
<keyword evidence="2" id="KW-1185">Reference proteome</keyword>
<dbReference type="OrthoDB" id="2288617at2759"/>
<dbReference type="AlphaFoldDB" id="A0A1X2IW82"/>
<evidence type="ECO:0000313" key="2">
    <source>
        <dbReference type="Proteomes" id="UP000193560"/>
    </source>
</evidence>
<name>A0A1X2IW82_9FUNG</name>
<accession>A0A1X2IW82</accession>
<proteinExistence type="predicted"/>
<comment type="caution">
    <text evidence="1">The sequence shown here is derived from an EMBL/GenBank/DDBJ whole genome shotgun (WGS) entry which is preliminary data.</text>
</comment>
<reference evidence="1 2" key="1">
    <citation type="submission" date="2016-07" db="EMBL/GenBank/DDBJ databases">
        <title>Pervasive Adenine N6-methylation of Active Genes in Fungi.</title>
        <authorList>
            <consortium name="DOE Joint Genome Institute"/>
            <person name="Mondo S.J."/>
            <person name="Dannebaum R.O."/>
            <person name="Kuo R.C."/>
            <person name="Labutti K."/>
            <person name="Haridas S."/>
            <person name="Kuo A."/>
            <person name="Salamov A."/>
            <person name="Ahrendt S.R."/>
            <person name="Lipzen A."/>
            <person name="Sullivan W."/>
            <person name="Andreopoulos W.B."/>
            <person name="Clum A."/>
            <person name="Lindquist E."/>
            <person name="Daum C."/>
            <person name="Ramamoorthy G.K."/>
            <person name="Gryganskyi A."/>
            <person name="Culley D."/>
            <person name="Magnuson J.K."/>
            <person name="James T.Y."/>
            <person name="O'Malley M.A."/>
            <person name="Stajich J.E."/>
            <person name="Spatafora J.W."/>
            <person name="Visel A."/>
            <person name="Grigoriev I.V."/>
        </authorList>
    </citation>
    <scope>NUCLEOTIDE SEQUENCE [LARGE SCALE GENOMIC DNA]</scope>
    <source>
        <strain evidence="1 2">NRRL 1336</strain>
    </source>
</reference>